<feature type="domain" description="Myotubularin phosphatase" evidence="2">
    <location>
        <begin position="159"/>
        <end position="244"/>
    </location>
</feature>
<dbReference type="EMBL" id="JQDR03015239">
    <property type="protein sequence ID" value="KAA0186994.1"/>
    <property type="molecule type" value="Genomic_DNA"/>
</dbReference>
<dbReference type="GO" id="GO:0046856">
    <property type="term" value="P:phosphatidylinositol dephosphorylation"/>
    <property type="evidence" value="ECO:0007669"/>
    <property type="project" value="TreeGrafter"/>
</dbReference>
<evidence type="ECO:0000259" key="2">
    <source>
        <dbReference type="PROSITE" id="PS51339"/>
    </source>
</evidence>
<protein>
    <recommendedName>
        <fullName evidence="2">Myotubularin phosphatase domain-containing protein</fullName>
    </recommendedName>
</protein>
<dbReference type="GO" id="GO:0106018">
    <property type="term" value="F:phosphatidylinositol-3,5-bisphosphate phosphatase activity"/>
    <property type="evidence" value="ECO:0007669"/>
    <property type="project" value="TreeGrafter"/>
</dbReference>
<dbReference type="Pfam" id="PF21098">
    <property type="entry name" value="PH-GRAM_MTMR6-like"/>
    <property type="match status" value="1"/>
</dbReference>
<reference evidence="3" key="3">
    <citation type="submission" date="2019-06" db="EMBL/GenBank/DDBJ databases">
        <authorList>
            <person name="Poynton C."/>
            <person name="Hasenbein S."/>
            <person name="Benoit J.B."/>
            <person name="Sepulveda M.S."/>
            <person name="Poelchau M.F."/>
            <person name="Murali S.C."/>
            <person name="Chen S."/>
            <person name="Glastad K.M."/>
            <person name="Werren J.H."/>
            <person name="Vineis J.H."/>
            <person name="Bowen J.L."/>
            <person name="Friedrich M."/>
            <person name="Jones J."/>
            <person name="Robertson H.M."/>
            <person name="Feyereisen R."/>
            <person name="Mechler-Hickson A."/>
            <person name="Mathers N."/>
            <person name="Lee C.E."/>
            <person name="Colbourne J.K."/>
            <person name="Biales A."/>
            <person name="Johnston J.S."/>
            <person name="Wellborn G.A."/>
            <person name="Rosendale A.J."/>
            <person name="Cridge A.G."/>
            <person name="Munoz-Torres M.C."/>
            <person name="Bain P.A."/>
            <person name="Manny A.R."/>
            <person name="Major K.M."/>
            <person name="Lambert F.N."/>
            <person name="Vulpe C.D."/>
            <person name="Tuck P."/>
            <person name="Blalock B.J."/>
            <person name="Lin Y.-Y."/>
            <person name="Smith M.E."/>
            <person name="Ochoa-Acuna H."/>
            <person name="Chen M.-J.M."/>
            <person name="Childers C.P."/>
            <person name="Qu J."/>
            <person name="Dugan S."/>
            <person name="Lee S.L."/>
            <person name="Chao H."/>
            <person name="Dinh H."/>
            <person name="Han Y."/>
            <person name="Doddapaneni H."/>
            <person name="Worley K.C."/>
            <person name="Muzny D.M."/>
            <person name="Gibbs R.A."/>
            <person name="Richards S."/>
        </authorList>
    </citation>
    <scope>NUCLEOTIDE SEQUENCE</scope>
    <source>
        <strain evidence="3">HAZT.00-mixed</strain>
        <tissue evidence="3">Whole organism</tissue>
    </source>
</reference>
<dbReference type="Gene3D" id="2.30.29.30">
    <property type="entry name" value="Pleckstrin-homology domain (PH domain)/Phosphotyrosine-binding domain (PTB)"/>
    <property type="match status" value="1"/>
</dbReference>
<dbReference type="SUPFAM" id="SSF50729">
    <property type="entry name" value="PH domain-like"/>
    <property type="match status" value="1"/>
</dbReference>
<dbReference type="AlphaFoldDB" id="A0A6A0GSY1"/>
<dbReference type="InterPro" id="IPR011993">
    <property type="entry name" value="PH-like_dom_sf"/>
</dbReference>
<sequence>MSHTFTAVSCTRYVEGVRLVERGSSNSSSSSTGSAKSKPSAGILYLTATHLIFVDSSAKKETWVRSLCSHDNVLDGEILHMHISSVEKLPLSTQGSPLHIRCKTFLSVTFVIPKERDCHEIFTALLQLSQPATLDDLFCFHYMNSTSSACSSDSNNVAGWDLYNVTEEYARMRVPSEAWVLTTQNNNHQICDTYPKELYVPASATKNVIIGSSKFRSKGRFPVLTYLHTNQVRITFTLIISPIQ</sequence>
<reference evidence="3" key="2">
    <citation type="journal article" date="2018" name="Environ. Sci. Technol.">
        <title>The Toxicogenome of Hyalella azteca: A Model for Sediment Ecotoxicology and Evolutionary Toxicology.</title>
        <authorList>
            <person name="Poynton H.C."/>
            <person name="Hasenbein S."/>
            <person name="Benoit J.B."/>
            <person name="Sepulveda M.S."/>
            <person name="Poelchau M.F."/>
            <person name="Hughes D.S.T."/>
            <person name="Murali S.C."/>
            <person name="Chen S."/>
            <person name="Glastad K.M."/>
            <person name="Goodisman M.A.D."/>
            <person name="Werren J.H."/>
            <person name="Vineis J.H."/>
            <person name="Bowen J.L."/>
            <person name="Friedrich M."/>
            <person name="Jones J."/>
            <person name="Robertson H.M."/>
            <person name="Feyereisen R."/>
            <person name="Mechler-Hickson A."/>
            <person name="Mathers N."/>
            <person name="Lee C.E."/>
            <person name="Colbourne J.K."/>
            <person name="Biales A."/>
            <person name="Johnston J.S."/>
            <person name="Wellborn G.A."/>
            <person name="Rosendale A.J."/>
            <person name="Cridge A.G."/>
            <person name="Munoz-Torres M.C."/>
            <person name="Bain P.A."/>
            <person name="Manny A.R."/>
            <person name="Major K.M."/>
            <person name="Lambert F.N."/>
            <person name="Vulpe C.D."/>
            <person name="Tuck P."/>
            <person name="Blalock B.J."/>
            <person name="Lin Y.Y."/>
            <person name="Smith M.E."/>
            <person name="Ochoa-Acuna H."/>
            <person name="Chen M.M."/>
            <person name="Childers C.P."/>
            <person name="Qu J."/>
            <person name="Dugan S."/>
            <person name="Lee S.L."/>
            <person name="Chao H."/>
            <person name="Dinh H."/>
            <person name="Han Y."/>
            <person name="Doddapaneni H."/>
            <person name="Worley K.C."/>
            <person name="Muzny D.M."/>
            <person name="Gibbs R.A."/>
            <person name="Richards S."/>
        </authorList>
    </citation>
    <scope>NUCLEOTIDE SEQUENCE</scope>
    <source>
        <strain evidence="3">HAZT.00-mixed</strain>
        <tissue evidence="3">Whole organism</tissue>
    </source>
</reference>
<accession>A0A6A0GSY1</accession>
<dbReference type="SUPFAM" id="SSF52799">
    <property type="entry name" value="(Phosphotyrosine protein) phosphatases II"/>
    <property type="match status" value="1"/>
</dbReference>
<dbReference type="Pfam" id="PF06602">
    <property type="entry name" value="Myotub-related"/>
    <property type="match status" value="1"/>
</dbReference>
<gene>
    <name evidence="3" type="ORF">HAZT_HAZT003031</name>
</gene>
<name>A0A6A0GSY1_HYAAZ</name>
<comment type="caution">
    <text evidence="3">The sequence shown here is derived from an EMBL/GenBank/DDBJ whole genome shotgun (WGS) entry which is preliminary data.</text>
</comment>
<dbReference type="Proteomes" id="UP000711488">
    <property type="component" value="Unassembled WGS sequence"/>
</dbReference>
<dbReference type="PROSITE" id="PS51339">
    <property type="entry name" value="PPASE_MYOTUBULARIN"/>
    <property type="match status" value="1"/>
</dbReference>
<dbReference type="InterPro" id="IPR048994">
    <property type="entry name" value="PH-GRAM_MTMR6-9"/>
</dbReference>
<dbReference type="InterPro" id="IPR010569">
    <property type="entry name" value="Myotubularin-like_Pase_dom"/>
</dbReference>
<dbReference type="PANTHER" id="PTHR10807:SF8">
    <property type="entry name" value="PHOSPHATIDYLINOSITOL-3-PHOSPHATE PHOSPHATASE"/>
    <property type="match status" value="1"/>
</dbReference>
<proteinExistence type="inferred from homology"/>
<evidence type="ECO:0000313" key="3">
    <source>
        <dbReference type="EMBL" id="KAA0186994.1"/>
    </source>
</evidence>
<comment type="similarity">
    <text evidence="1">Belongs to the protein-tyrosine phosphatase family. Non-receptor class myotubularin subfamily.</text>
</comment>
<dbReference type="InterPro" id="IPR030564">
    <property type="entry name" value="Myotubularin"/>
</dbReference>
<reference evidence="3" key="1">
    <citation type="submission" date="2014-08" db="EMBL/GenBank/DDBJ databases">
        <authorList>
            <person name="Murali S."/>
            <person name="Richards S."/>
            <person name="Bandaranaike D."/>
            <person name="Bellair M."/>
            <person name="Blankenburg K."/>
            <person name="Chao H."/>
            <person name="Dinh H."/>
            <person name="Doddapaneni H."/>
            <person name="Dugan-Rocha S."/>
            <person name="Elkadiri S."/>
            <person name="Gnanaolivu R."/>
            <person name="Hughes D."/>
            <person name="Lee S."/>
            <person name="Li M."/>
            <person name="Ming W."/>
            <person name="Munidasa M."/>
            <person name="Muniz J."/>
            <person name="Nguyen L."/>
            <person name="Osuji N."/>
            <person name="Pu L.-L."/>
            <person name="Puazo M."/>
            <person name="Skinner E."/>
            <person name="Qu C."/>
            <person name="Quiroz J."/>
            <person name="Raj R."/>
            <person name="Weissenberger G."/>
            <person name="Xin Y."/>
            <person name="Zou X."/>
            <person name="Han Y."/>
            <person name="Worley K."/>
            <person name="Muzny D."/>
            <person name="Gibbs R."/>
        </authorList>
    </citation>
    <scope>NUCLEOTIDE SEQUENCE</scope>
    <source>
        <strain evidence="3">HAZT.00-mixed</strain>
        <tissue evidence="3">Whole organism</tissue>
    </source>
</reference>
<dbReference type="PANTHER" id="PTHR10807">
    <property type="entry name" value="MYOTUBULARIN-RELATED"/>
    <property type="match status" value="1"/>
</dbReference>
<dbReference type="InterPro" id="IPR029021">
    <property type="entry name" value="Prot-tyrosine_phosphatase-like"/>
</dbReference>
<evidence type="ECO:0000256" key="1">
    <source>
        <dbReference type="ARBA" id="ARBA00007471"/>
    </source>
</evidence>
<dbReference type="GO" id="GO:0005737">
    <property type="term" value="C:cytoplasm"/>
    <property type="evidence" value="ECO:0007669"/>
    <property type="project" value="TreeGrafter"/>
</dbReference>
<dbReference type="GO" id="GO:0004438">
    <property type="term" value="F:phosphatidylinositol-3-phosphate phosphatase activity"/>
    <property type="evidence" value="ECO:0007669"/>
    <property type="project" value="TreeGrafter"/>
</dbReference>
<organism evidence="3">
    <name type="scientific">Hyalella azteca</name>
    <name type="common">Amphipod</name>
    <dbReference type="NCBI Taxonomy" id="294128"/>
    <lineage>
        <taxon>Eukaryota</taxon>
        <taxon>Metazoa</taxon>
        <taxon>Ecdysozoa</taxon>
        <taxon>Arthropoda</taxon>
        <taxon>Crustacea</taxon>
        <taxon>Multicrustacea</taxon>
        <taxon>Malacostraca</taxon>
        <taxon>Eumalacostraca</taxon>
        <taxon>Peracarida</taxon>
        <taxon>Amphipoda</taxon>
        <taxon>Senticaudata</taxon>
        <taxon>Talitrida</taxon>
        <taxon>Talitroidea</taxon>
        <taxon>Hyalellidae</taxon>
        <taxon>Hyalella</taxon>
    </lineage>
</organism>